<dbReference type="InterPro" id="IPR011006">
    <property type="entry name" value="CheY-like_superfamily"/>
</dbReference>
<dbReference type="Pfam" id="PF00486">
    <property type="entry name" value="Trans_reg_C"/>
    <property type="match status" value="1"/>
</dbReference>
<dbReference type="SMART" id="SM00862">
    <property type="entry name" value="Trans_reg_C"/>
    <property type="match status" value="1"/>
</dbReference>
<dbReference type="GO" id="GO:0005829">
    <property type="term" value="C:cytosol"/>
    <property type="evidence" value="ECO:0007669"/>
    <property type="project" value="TreeGrafter"/>
</dbReference>
<dbReference type="Gene3D" id="6.10.250.690">
    <property type="match status" value="1"/>
</dbReference>
<keyword evidence="12" id="KW-1185">Reference proteome</keyword>
<dbReference type="Proteomes" id="UP000276770">
    <property type="component" value="Unassembled WGS sequence"/>
</dbReference>
<evidence type="ECO:0000256" key="4">
    <source>
        <dbReference type="ARBA" id="ARBA00023015"/>
    </source>
</evidence>
<proteinExistence type="predicted"/>
<evidence type="ECO:0000313" key="12">
    <source>
        <dbReference type="Proteomes" id="UP000276770"/>
    </source>
</evidence>
<evidence type="ECO:0000256" key="5">
    <source>
        <dbReference type="ARBA" id="ARBA00023125"/>
    </source>
</evidence>
<dbReference type="InterPro" id="IPR036388">
    <property type="entry name" value="WH-like_DNA-bd_sf"/>
</dbReference>
<sequence>MEKRVLLVDDEPTILDVCKRYLEREGYTVITGSNGQEALDLWKKHEFHVIILDLMMPIMDGWKACEEIRQHDDIPIIFLTAKGEEYDRLIGLTIGANDYVPKPFNPRELVLRVNGIFRLLDYRQSGKVDSRKEEGMIEFPPLSINPSTREVALQHDPIELTMKEFDMLLLLASHPKQVFSRSQLLYQVWDTEFDDDTTTVTVHIRRLREKIEENPSKPKWIQTVWGIGYKFVPNDRP</sequence>
<feature type="domain" description="OmpR/PhoB-type" evidence="10">
    <location>
        <begin position="134"/>
        <end position="233"/>
    </location>
</feature>
<dbReference type="CDD" id="cd00383">
    <property type="entry name" value="trans_reg_C"/>
    <property type="match status" value="1"/>
</dbReference>
<dbReference type="GO" id="GO:0006355">
    <property type="term" value="P:regulation of DNA-templated transcription"/>
    <property type="evidence" value="ECO:0007669"/>
    <property type="project" value="InterPro"/>
</dbReference>
<dbReference type="PROSITE" id="PS51755">
    <property type="entry name" value="OMPR_PHOB"/>
    <property type="match status" value="1"/>
</dbReference>
<evidence type="ECO:0000256" key="1">
    <source>
        <dbReference type="ARBA" id="ARBA00004496"/>
    </source>
</evidence>
<dbReference type="EMBL" id="RCVZ01000012">
    <property type="protein sequence ID" value="RLQ93838.1"/>
    <property type="molecule type" value="Genomic_DNA"/>
</dbReference>
<evidence type="ECO:0000256" key="8">
    <source>
        <dbReference type="PROSITE-ProRule" id="PRU01091"/>
    </source>
</evidence>
<dbReference type="InterPro" id="IPR001789">
    <property type="entry name" value="Sig_transdc_resp-reg_receiver"/>
</dbReference>
<reference evidence="11 12" key="1">
    <citation type="submission" date="2018-10" db="EMBL/GenBank/DDBJ databases">
        <title>Falsibacillus sp. genome draft.</title>
        <authorList>
            <person name="Shi S."/>
        </authorList>
    </citation>
    <scope>NUCLEOTIDE SEQUENCE [LARGE SCALE GENOMIC DNA]</scope>
    <source>
        <strain evidence="11 12">GY 10110</strain>
    </source>
</reference>
<evidence type="ECO:0000256" key="6">
    <source>
        <dbReference type="ARBA" id="ARBA00023163"/>
    </source>
</evidence>
<dbReference type="InterPro" id="IPR001867">
    <property type="entry name" value="OmpR/PhoB-type_DNA-bd"/>
</dbReference>
<comment type="subcellular location">
    <subcellularLocation>
        <location evidence="1">Cytoplasm</location>
    </subcellularLocation>
</comment>
<gene>
    <name evidence="11" type="ORF">D9X91_16340</name>
</gene>
<keyword evidence="4" id="KW-0805">Transcription regulation</keyword>
<dbReference type="GO" id="GO:0000976">
    <property type="term" value="F:transcription cis-regulatory region binding"/>
    <property type="evidence" value="ECO:0007669"/>
    <property type="project" value="TreeGrafter"/>
</dbReference>
<organism evidence="11 12">
    <name type="scientific">Falsibacillus albus</name>
    <dbReference type="NCBI Taxonomy" id="2478915"/>
    <lineage>
        <taxon>Bacteria</taxon>
        <taxon>Bacillati</taxon>
        <taxon>Bacillota</taxon>
        <taxon>Bacilli</taxon>
        <taxon>Bacillales</taxon>
        <taxon>Bacillaceae</taxon>
        <taxon>Falsibacillus</taxon>
    </lineage>
</organism>
<evidence type="ECO:0000256" key="3">
    <source>
        <dbReference type="ARBA" id="ARBA00023012"/>
    </source>
</evidence>
<keyword evidence="6" id="KW-0804">Transcription</keyword>
<dbReference type="FunFam" id="3.40.50.2300:FF:000001">
    <property type="entry name" value="DNA-binding response regulator PhoB"/>
    <property type="match status" value="1"/>
</dbReference>
<feature type="domain" description="Response regulatory" evidence="9">
    <location>
        <begin position="4"/>
        <end position="117"/>
    </location>
</feature>
<dbReference type="SUPFAM" id="SSF52172">
    <property type="entry name" value="CheY-like"/>
    <property type="match status" value="1"/>
</dbReference>
<dbReference type="RefSeq" id="WP_121681720.1">
    <property type="nucleotide sequence ID" value="NZ_RCVZ01000012.1"/>
</dbReference>
<dbReference type="FunFam" id="1.10.10.10:FF:000018">
    <property type="entry name" value="DNA-binding response regulator ResD"/>
    <property type="match status" value="1"/>
</dbReference>
<dbReference type="SMART" id="SM00448">
    <property type="entry name" value="REC"/>
    <property type="match status" value="1"/>
</dbReference>
<evidence type="ECO:0000259" key="9">
    <source>
        <dbReference type="PROSITE" id="PS50110"/>
    </source>
</evidence>
<feature type="modified residue" description="4-aspartylphosphate" evidence="7">
    <location>
        <position position="53"/>
    </location>
</feature>
<dbReference type="Gene3D" id="1.10.10.10">
    <property type="entry name" value="Winged helix-like DNA-binding domain superfamily/Winged helix DNA-binding domain"/>
    <property type="match status" value="1"/>
</dbReference>
<evidence type="ECO:0000256" key="7">
    <source>
        <dbReference type="PROSITE-ProRule" id="PRU00169"/>
    </source>
</evidence>
<evidence type="ECO:0000256" key="2">
    <source>
        <dbReference type="ARBA" id="ARBA00022553"/>
    </source>
</evidence>
<dbReference type="OrthoDB" id="9790442at2"/>
<keyword evidence="5 8" id="KW-0238">DNA-binding</keyword>
<dbReference type="GO" id="GO:0000156">
    <property type="term" value="F:phosphorelay response regulator activity"/>
    <property type="evidence" value="ECO:0007669"/>
    <property type="project" value="TreeGrafter"/>
</dbReference>
<dbReference type="Gene3D" id="3.40.50.2300">
    <property type="match status" value="1"/>
</dbReference>
<dbReference type="Pfam" id="PF00072">
    <property type="entry name" value="Response_reg"/>
    <property type="match status" value="1"/>
</dbReference>
<dbReference type="InterPro" id="IPR039420">
    <property type="entry name" value="WalR-like"/>
</dbReference>
<keyword evidence="2 7" id="KW-0597">Phosphoprotein</keyword>
<keyword evidence="3" id="KW-0902">Two-component regulatory system</keyword>
<accession>A0A3L7JSK8</accession>
<evidence type="ECO:0000259" key="10">
    <source>
        <dbReference type="PROSITE" id="PS51755"/>
    </source>
</evidence>
<protein>
    <submittedName>
        <fullName evidence="11">DNA-binding response regulator</fullName>
    </submittedName>
</protein>
<dbReference type="PROSITE" id="PS50110">
    <property type="entry name" value="RESPONSE_REGULATORY"/>
    <property type="match status" value="1"/>
</dbReference>
<dbReference type="CDD" id="cd17574">
    <property type="entry name" value="REC_OmpR"/>
    <property type="match status" value="1"/>
</dbReference>
<dbReference type="PANTHER" id="PTHR48111:SF2">
    <property type="entry name" value="RESPONSE REGULATOR SAER"/>
    <property type="match status" value="1"/>
</dbReference>
<evidence type="ECO:0000313" key="11">
    <source>
        <dbReference type="EMBL" id="RLQ93838.1"/>
    </source>
</evidence>
<dbReference type="GO" id="GO:0032993">
    <property type="term" value="C:protein-DNA complex"/>
    <property type="evidence" value="ECO:0007669"/>
    <property type="project" value="TreeGrafter"/>
</dbReference>
<comment type="caution">
    <text evidence="11">The sequence shown here is derived from an EMBL/GenBank/DDBJ whole genome shotgun (WGS) entry which is preliminary data.</text>
</comment>
<dbReference type="AlphaFoldDB" id="A0A3L7JSK8"/>
<dbReference type="PANTHER" id="PTHR48111">
    <property type="entry name" value="REGULATOR OF RPOS"/>
    <property type="match status" value="1"/>
</dbReference>
<feature type="DNA-binding region" description="OmpR/PhoB-type" evidence="8">
    <location>
        <begin position="134"/>
        <end position="233"/>
    </location>
</feature>
<name>A0A3L7JSK8_9BACI</name>